<keyword evidence="2" id="KW-1133">Transmembrane helix</keyword>
<dbReference type="PANTHER" id="PTHR16983">
    <property type="entry name" value="UPAR/LY6 DOMAIN-CONTAINING PROTEIN"/>
    <property type="match status" value="1"/>
</dbReference>
<sequence>MQKKKILSFNYQATFKKSTFRRPLNTDSVALKCYACDQCSSVNVGQLTNCSSTESFCSKTKGSVSGVEMITRKCTDACTSGSVTFLGITVDSYCCRTDGCNFSTKMVANIQILLLSILSFIFIRA</sequence>
<feature type="transmembrane region" description="Helical" evidence="2">
    <location>
        <begin position="106"/>
        <end position="123"/>
    </location>
</feature>
<evidence type="ECO:0000256" key="1">
    <source>
        <dbReference type="ARBA" id="ARBA00022729"/>
    </source>
</evidence>
<protein>
    <recommendedName>
        <fullName evidence="3">Snake toxin/toxin-like domain-containing protein</fullName>
    </recommendedName>
</protein>
<keyword evidence="2" id="KW-0472">Membrane</keyword>
<accession>A0A813W6N6</accession>
<dbReference type="SUPFAM" id="SSF57302">
    <property type="entry name" value="Snake toxin-like"/>
    <property type="match status" value="1"/>
</dbReference>
<keyword evidence="2" id="KW-0812">Transmembrane</keyword>
<dbReference type="EMBL" id="CAJNOC010001275">
    <property type="protein sequence ID" value="CAF0850713.1"/>
    <property type="molecule type" value="Genomic_DNA"/>
</dbReference>
<dbReference type="InterPro" id="IPR035076">
    <property type="entry name" value="Toxin/TOLIP"/>
</dbReference>
<dbReference type="InterPro" id="IPR045860">
    <property type="entry name" value="Snake_toxin-like_sf"/>
</dbReference>
<comment type="caution">
    <text evidence="4">The sequence shown here is derived from an EMBL/GenBank/DDBJ whole genome shotgun (WGS) entry which is preliminary data.</text>
</comment>
<dbReference type="AlphaFoldDB" id="A0A813W6N6"/>
<evidence type="ECO:0000313" key="5">
    <source>
        <dbReference type="Proteomes" id="UP000663879"/>
    </source>
</evidence>
<keyword evidence="5" id="KW-1185">Reference proteome</keyword>
<evidence type="ECO:0000256" key="2">
    <source>
        <dbReference type="SAM" id="Phobius"/>
    </source>
</evidence>
<dbReference type="Gene3D" id="2.10.60.10">
    <property type="entry name" value="CD59"/>
    <property type="match status" value="1"/>
</dbReference>
<feature type="domain" description="Snake toxin/toxin-like" evidence="3">
    <location>
        <begin position="31"/>
        <end position="101"/>
    </location>
</feature>
<keyword evidence="1" id="KW-0732">Signal</keyword>
<dbReference type="InterPro" id="IPR051110">
    <property type="entry name" value="Ly-6/neurotoxin-like_GPI-ap"/>
</dbReference>
<reference evidence="4" key="1">
    <citation type="submission" date="2021-02" db="EMBL/GenBank/DDBJ databases">
        <authorList>
            <person name="Nowell W R."/>
        </authorList>
    </citation>
    <scope>NUCLEOTIDE SEQUENCE</scope>
    <source>
        <strain evidence="4">Ploen Becks lab</strain>
    </source>
</reference>
<evidence type="ECO:0000259" key="3">
    <source>
        <dbReference type="Pfam" id="PF00087"/>
    </source>
</evidence>
<evidence type="ECO:0000313" key="4">
    <source>
        <dbReference type="EMBL" id="CAF0850713.1"/>
    </source>
</evidence>
<dbReference type="Pfam" id="PF00087">
    <property type="entry name" value="Toxin_TOLIP"/>
    <property type="match status" value="1"/>
</dbReference>
<dbReference type="Proteomes" id="UP000663879">
    <property type="component" value="Unassembled WGS sequence"/>
</dbReference>
<organism evidence="4 5">
    <name type="scientific">Brachionus calyciflorus</name>
    <dbReference type="NCBI Taxonomy" id="104777"/>
    <lineage>
        <taxon>Eukaryota</taxon>
        <taxon>Metazoa</taxon>
        <taxon>Spiralia</taxon>
        <taxon>Gnathifera</taxon>
        <taxon>Rotifera</taxon>
        <taxon>Eurotatoria</taxon>
        <taxon>Monogononta</taxon>
        <taxon>Pseudotrocha</taxon>
        <taxon>Ploima</taxon>
        <taxon>Brachionidae</taxon>
        <taxon>Brachionus</taxon>
    </lineage>
</organism>
<dbReference type="PANTHER" id="PTHR16983:SF10">
    <property type="entry name" value="PROTEIN QUIVER"/>
    <property type="match status" value="1"/>
</dbReference>
<dbReference type="OrthoDB" id="10002433at2759"/>
<gene>
    <name evidence="4" type="ORF">OXX778_LOCUS8935</name>
</gene>
<proteinExistence type="predicted"/>
<name>A0A813W6N6_9BILA</name>